<dbReference type="AlphaFoldDB" id="A0A1M2VXG3"/>
<dbReference type="OrthoDB" id="2753388at2759"/>
<organism evidence="2 3">
    <name type="scientific">Trametes pubescens</name>
    <name type="common">White-rot fungus</name>
    <dbReference type="NCBI Taxonomy" id="154538"/>
    <lineage>
        <taxon>Eukaryota</taxon>
        <taxon>Fungi</taxon>
        <taxon>Dikarya</taxon>
        <taxon>Basidiomycota</taxon>
        <taxon>Agaricomycotina</taxon>
        <taxon>Agaricomycetes</taxon>
        <taxon>Polyporales</taxon>
        <taxon>Polyporaceae</taxon>
        <taxon>Trametes</taxon>
    </lineage>
</organism>
<reference evidence="2 3" key="1">
    <citation type="submission" date="2016-10" db="EMBL/GenBank/DDBJ databases">
        <title>Genome sequence of the basidiomycete white-rot fungus Trametes pubescens.</title>
        <authorList>
            <person name="Makela M.R."/>
            <person name="Granchi Z."/>
            <person name="Peng M."/>
            <person name="De Vries R.P."/>
            <person name="Grigoriev I."/>
            <person name="Riley R."/>
            <person name="Hilden K."/>
        </authorList>
    </citation>
    <scope>NUCLEOTIDE SEQUENCE [LARGE SCALE GENOMIC DNA]</scope>
    <source>
        <strain evidence="2 3">FBCC735</strain>
    </source>
</reference>
<feature type="transmembrane region" description="Helical" evidence="1">
    <location>
        <begin position="21"/>
        <end position="45"/>
    </location>
</feature>
<evidence type="ECO:0000313" key="3">
    <source>
        <dbReference type="Proteomes" id="UP000184267"/>
    </source>
</evidence>
<comment type="caution">
    <text evidence="2">The sequence shown here is derived from an EMBL/GenBank/DDBJ whole genome shotgun (WGS) entry which is preliminary data.</text>
</comment>
<protein>
    <submittedName>
        <fullName evidence="2">Uncharacterized protein</fullName>
    </submittedName>
</protein>
<keyword evidence="1" id="KW-1133">Transmembrane helix</keyword>
<feature type="transmembrane region" description="Helical" evidence="1">
    <location>
        <begin position="51"/>
        <end position="72"/>
    </location>
</feature>
<evidence type="ECO:0000256" key="1">
    <source>
        <dbReference type="SAM" id="Phobius"/>
    </source>
</evidence>
<accession>A0A1M2VXG3</accession>
<keyword evidence="3" id="KW-1185">Reference proteome</keyword>
<dbReference type="Proteomes" id="UP000184267">
    <property type="component" value="Unassembled WGS sequence"/>
</dbReference>
<keyword evidence="1" id="KW-0472">Membrane</keyword>
<evidence type="ECO:0000313" key="2">
    <source>
        <dbReference type="EMBL" id="OJT12263.1"/>
    </source>
</evidence>
<gene>
    <name evidence="2" type="ORF">TRAPUB_11197</name>
</gene>
<name>A0A1M2VXG3_TRAPU</name>
<sequence>MGDKRGAIGHLPRRPFSFGRVAGSSFALPVFFDIAQLLFACLPATDPRNGHYAALYIALANVYAEAISLLLVARWHPSPHSSALHASPPLPDPADATSATRFLSPLPAHPRFEFFPANSSGGSSRDSATLHADSDFALGADAEKLKIMEVYPQAASASMVVPRGGWALEPSMCSFNGSIQTDAQGEPVFYAV</sequence>
<dbReference type="EMBL" id="MNAD01000504">
    <property type="protein sequence ID" value="OJT12263.1"/>
    <property type="molecule type" value="Genomic_DNA"/>
</dbReference>
<keyword evidence="1" id="KW-0812">Transmembrane</keyword>
<proteinExistence type="predicted"/>